<organism evidence="2 3">
    <name type="scientific">Caenimonas terrae</name>
    <dbReference type="NCBI Taxonomy" id="696074"/>
    <lineage>
        <taxon>Bacteria</taxon>
        <taxon>Pseudomonadati</taxon>
        <taxon>Pseudomonadota</taxon>
        <taxon>Betaproteobacteria</taxon>
        <taxon>Burkholderiales</taxon>
        <taxon>Comamonadaceae</taxon>
        <taxon>Caenimonas</taxon>
    </lineage>
</organism>
<reference evidence="3" key="1">
    <citation type="journal article" date="2019" name="Int. J. Syst. Evol. Microbiol.">
        <title>The Global Catalogue of Microorganisms (GCM) 10K type strain sequencing project: providing services to taxonomists for standard genome sequencing and annotation.</title>
        <authorList>
            <consortium name="The Broad Institute Genomics Platform"/>
            <consortium name="The Broad Institute Genome Sequencing Center for Infectious Disease"/>
            <person name="Wu L."/>
            <person name="Ma J."/>
        </authorList>
    </citation>
    <scope>NUCLEOTIDE SEQUENCE [LARGE SCALE GENOMIC DNA]</scope>
    <source>
        <strain evidence="3">CCUG 57401</strain>
    </source>
</reference>
<feature type="compositionally biased region" description="Basic and acidic residues" evidence="1">
    <location>
        <begin position="1"/>
        <end position="14"/>
    </location>
</feature>
<feature type="compositionally biased region" description="Basic and acidic residues" evidence="1">
    <location>
        <begin position="21"/>
        <end position="37"/>
    </location>
</feature>
<sequence>MPQGDKSAKIDKQKRQAGAIEKGREQKGVVRPPEAEARAWTTFNKLPGASKKIGSGRNKVPSGPVGGSGRKTNLARSS</sequence>
<dbReference type="EMBL" id="JBHSMF010000003">
    <property type="protein sequence ID" value="MFC5496780.1"/>
    <property type="molecule type" value="Genomic_DNA"/>
</dbReference>
<keyword evidence="3" id="KW-1185">Reference proteome</keyword>
<dbReference type="RefSeq" id="WP_376848815.1">
    <property type="nucleotide sequence ID" value="NZ_JBHSMF010000003.1"/>
</dbReference>
<dbReference type="Proteomes" id="UP001596037">
    <property type="component" value="Unassembled WGS sequence"/>
</dbReference>
<evidence type="ECO:0000313" key="2">
    <source>
        <dbReference type="EMBL" id="MFC5496780.1"/>
    </source>
</evidence>
<comment type="caution">
    <text evidence="2">The sequence shown here is derived from an EMBL/GenBank/DDBJ whole genome shotgun (WGS) entry which is preliminary data.</text>
</comment>
<feature type="region of interest" description="Disordered" evidence="1">
    <location>
        <begin position="1"/>
        <end position="78"/>
    </location>
</feature>
<evidence type="ECO:0000313" key="3">
    <source>
        <dbReference type="Proteomes" id="UP001596037"/>
    </source>
</evidence>
<accession>A0ABW0NA55</accession>
<gene>
    <name evidence="2" type="ORF">ACFPOE_04465</name>
</gene>
<protein>
    <submittedName>
        <fullName evidence="2">Uncharacterized protein</fullName>
    </submittedName>
</protein>
<evidence type="ECO:0000256" key="1">
    <source>
        <dbReference type="SAM" id="MobiDB-lite"/>
    </source>
</evidence>
<name>A0ABW0NA55_9BURK</name>
<proteinExistence type="predicted"/>